<keyword evidence="2" id="KW-1185">Reference proteome</keyword>
<sequence length="251" mass="28131">MTRKCGGRWWRGRRRVGTAVTASWREWQVAIGHEPANLNPTNFNLFNHTNGATGTYCQLRASFLRMLEVPKQLQACKIALSVPGNITSAPAPLLCKDLSYLTVPMYHPALFDVFTACRLLVWSAYHSFFSAPVRRLRELLLGQGQYDEDELLHLIRPMQSLEVLDLKFVRCANLALQCIETESSTQSPLLPNLIELGLFLVHPMKEERSALVSVLQSRGYPGHGAKVAQLECLGLFRGESMLVDGLCNFEG</sequence>
<dbReference type="EMBL" id="CACVBS010000078">
    <property type="protein sequence ID" value="CAA7269361.1"/>
    <property type="molecule type" value="Genomic_DNA"/>
</dbReference>
<evidence type="ECO:0000313" key="2">
    <source>
        <dbReference type="Proteomes" id="UP000467700"/>
    </source>
</evidence>
<dbReference type="AlphaFoldDB" id="A0A8S0XZ68"/>
<protein>
    <submittedName>
        <fullName evidence="1">Uncharacterized protein</fullName>
    </submittedName>
</protein>
<proteinExistence type="predicted"/>
<name>A0A8S0XZ68_CYCAE</name>
<accession>A0A8S0XZ68</accession>
<dbReference type="Proteomes" id="UP000467700">
    <property type="component" value="Unassembled WGS sequence"/>
</dbReference>
<organism evidence="1 2">
    <name type="scientific">Cyclocybe aegerita</name>
    <name type="common">Black poplar mushroom</name>
    <name type="synonym">Agrocybe aegerita</name>
    <dbReference type="NCBI Taxonomy" id="1973307"/>
    <lineage>
        <taxon>Eukaryota</taxon>
        <taxon>Fungi</taxon>
        <taxon>Dikarya</taxon>
        <taxon>Basidiomycota</taxon>
        <taxon>Agaricomycotina</taxon>
        <taxon>Agaricomycetes</taxon>
        <taxon>Agaricomycetidae</taxon>
        <taxon>Agaricales</taxon>
        <taxon>Agaricineae</taxon>
        <taxon>Bolbitiaceae</taxon>
        <taxon>Cyclocybe</taxon>
    </lineage>
</organism>
<reference evidence="1 2" key="1">
    <citation type="submission" date="2020-01" db="EMBL/GenBank/DDBJ databases">
        <authorList>
            <person name="Gupta K D."/>
        </authorList>
    </citation>
    <scope>NUCLEOTIDE SEQUENCE [LARGE SCALE GENOMIC DNA]</scope>
</reference>
<comment type="caution">
    <text evidence="1">The sequence shown here is derived from an EMBL/GenBank/DDBJ whole genome shotgun (WGS) entry which is preliminary data.</text>
</comment>
<gene>
    <name evidence="1" type="ORF">AAE3_LOCUS11623</name>
</gene>
<evidence type="ECO:0000313" key="1">
    <source>
        <dbReference type="EMBL" id="CAA7269361.1"/>
    </source>
</evidence>